<dbReference type="Gene3D" id="1.10.10.10">
    <property type="entry name" value="Winged helix-like DNA-binding domain superfamily/Winged helix DNA-binding domain"/>
    <property type="match status" value="1"/>
</dbReference>
<evidence type="ECO:0000256" key="3">
    <source>
        <dbReference type="ARBA" id="ARBA00023163"/>
    </source>
</evidence>
<dbReference type="EMBL" id="JAERRB010000018">
    <property type="protein sequence ID" value="MBL0745688.1"/>
    <property type="molecule type" value="Genomic_DNA"/>
</dbReference>
<keyword evidence="2" id="KW-0238">DNA-binding</keyword>
<evidence type="ECO:0000313" key="5">
    <source>
        <dbReference type="EMBL" id="MBL0745688.1"/>
    </source>
</evidence>
<name>A0ABS1L2C4_9BACT</name>
<evidence type="ECO:0000256" key="1">
    <source>
        <dbReference type="ARBA" id="ARBA00023015"/>
    </source>
</evidence>
<proteinExistence type="predicted"/>
<evidence type="ECO:0000313" key="6">
    <source>
        <dbReference type="Proteomes" id="UP000613030"/>
    </source>
</evidence>
<dbReference type="Pfam" id="PF01638">
    <property type="entry name" value="HxlR"/>
    <property type="match status" value="1"/>
</dbReference>
<dbReference type="PANTHER" id="PTHR33204:SF29">
    <property type="entry name" value="TRANSCRIPTIONAL REGULATOR"/>
    <property type="match status" value="1"/>
</dbReference>
<keyword evidence="1" id="KW-0805">Transcription regulation</keyword>
<dbReference type="PANTHER" id="PTHR33204">
    <property type="entry name" value="TRANSCRIPTIONAL REGULATOR, MARR FAMILY"/>
    <property type="match status" value="1"/>
</dbReference>
<gene>
    <name evidence="5" type="ORF">JI741_30930</name>
</gene>
<protein>
    <submittedName>
        <fullName evidence="5">Winged helix-turn-helix transcriptional regulator</fullName>
    </submittedName>
</protein>
<reference evidence="5 6" key="1">
    <citation type="submission" date="2021-01" db="EMBL/GenBank/DDBJ databases">
        <title>Chryseolinea sp. Jin1 Genome sequencing and assembly.</title>
        <authorList>
            <person name="Kim I."/>
        </authorList>
    </citation>
    <scope>NUCLEOTIDE SEQUENCE [LARGE SCALE GENOMIC DNA]</scope>
    <source>
        <strain evidence="5 6">Jin1</strain>
    </source>
</reference>
<evidence type="ECO:0000256" key="2">
    <source>
        <dbReference type="ARBA" id="ARBA00023125"/>
    </source>
</evidence>
<sequence>MVKEAKTRIVKVKKTALKEPAAKYSCPEMKYIHDTLYVLNGKWKMLIILSLRNGNTRYREIARSIPLITFRMLSKELKELEQNKIISRKVTHDTPVMIEYALTEYSKTLWPLIREMINWGKNHRKVI</sequence>
<feature type="domain" description="HTH hxlR-type" evidence="4">
    <location>
        <begin position="26"/>
        <end position="127"/>
    </location>
</feature>
<comment type="caution">
    <text evidence="5">The sequence shown here is derived from an EMBL/GenBank/DDBJ whole genome shotgun (WGS) entry which is preliminary data.</text>
</comment>
<dbReference type="RefSeq" id="WP_202016255.1">
    <property type="nucleotide sequence ID" value="NZ_JAERRB010000018.1"/>
</dbReference>
<dbReference type="InterPro" id="IPR002577">
    <property type="entry name" value="HTH_HxlR"/>
</dbReference>
<evidence type="ECO:0000259" key="4">
    <source>
        <dbReference type="PROSITE" id="PS51118"/>
    </source>
</evidence>
<accession>A0ABS1L2C4</accession>
<dbReference type="InterPro" id="IPR036390">
    <property type="entry name" value="WH_DNA-bd_sf"/>
</dbReference>
<dbReference type="Proteomes" id="UP000613030">
    <property type="component" value="Unassembled WGS sequence"/>
</dbReference>
<organism evidence="5 6">
    <name type="scientific">Chryseolinea lacunae</name>
    <dbReference type="NCBI Taxonomy" id="2801331"/>
    <lineage>
        <taxon>Bacteria</taxon>
        <taxon>Pseudomonadati</taxon>
        <taxon>Bacteroidota</taxon>
        <taxon>Cytophagia</taxon>
        <taxon>Cytophagales</taxon>
        <taxon>Fulvivirgaceae</taxon>
        <taxon>Chryseolinea</taxon>
    </lineage>
</organism>
<dbReference type="PROSITE" id="PS51118">
    <property type="entry name" value="HTH_HXLR"/>
    <property type="match status" value="1"/>
</dbReference>
<dbReference type="InterPro" id="IPR036388">
    <property type="entry name" value="WH-like_DNA-bd_sf"/>
</dbReference>
<dbReference type="SUPFAM" id="SSF46785">
    <property type="entry name" value="Winged helix' DNA-binding domain"/>
    <property type="match status" value="1"/>
</dbReference>
<keyword evidence="6" id="KW-1185">Reference proteome</keyword>
<keyword evidence="3" id="KW-0804">Transcription</keyword>